<dbReference type="FunFam" id="3.30.540.10:FF:000003">
    <property type="entry name" value="Inositol-1-monophosphatase"/>
    <property type="match status" value="1"/>
</dbReference>
<dbReference type="InterPro" id="IPR000760">
    <property type="entry name" value="Inositol_monophosphatase-like"/>
</dbReference>
<dbReference type="PANTHER" id="PTHR20854:SF4">
    <property type="entry name" value="INOSITOL-1-MONOPHOSPHATASE-RELATED"/>
    <property type="match status" value="1"/>
</dbReference>
<dbReference type="EC" id="3.1.3.25" evidence="8"/>
<evidence type="ECO:0000256" key="5">
    <source>
        <dbReference type="ARBA" id="ARBA00022801"/>
    </source>
</evidence>
<gene>
    <name evidence="9" type="ORF">H9828_07765</name>
</gene>
<evidence type="ECO:0000256" key="4">
    <source>
        <dbReference type="ARBA" id="ARBA00022723"/>
    </source>
</evidence>
<accession>A0A9D1Z1V2</accession>
<dbReference type="Pfam" id="PF00459">
    <property type="entry name" value="Inositol_P"/>
    <property type="match status" value="1"/>
</dbReference>
<dbReference type="Gene3D" id="3.40.190.80">
    <property type="match status" value="1"/>
</dbReference>
<evidence type="ECO:0000256" key="6">
    <source>
        <dbReference type="ARBA" id="ARBA00022842"/>
    </source>
</evidence>
<evidence type="ECO:0000256" key="7">
    <source>
        <dbReference type="PIRSR" id="PIRSR600760-2"/>
    </source>
</evidence>
<dbReference type="GO" id="GO:0046854">
    <property type="term" value="P:phosphatidylinositol phosphate biosynthetic process"/>
    <property type="evidence" value="ECO:0007669"/>
    <property type="project" value="InterPro"/>
</dbReference>
<dbReference type="InterPro" id="IPR022337">
    <property type="entry name" value="Inositol_monophosphatase_SuhB"/>
</dbReference>
<dbReference type="AlphaFoldDB" id="A0A9D1Z1V2"/>
<dbReference type="InterPro" id="IPR020550">
    <property type="entry name" value="Inositol_monophosphatase_CS"/>
</dbReference>
<dbReference type="GO" id="GO:0006020">
    <property type="term" value="P:inositol metabolic process"/>
    <property type="evidence" value="ECO:0007669"/>
    <property type="project" value="TreeGrafter"/>
</dbReference>
<feature type="binding site" evidence="7">
    <location>
        <position position="87"/>
    </location>
    <ligand>
        <name>Mg(2+)</name>
        <dbReference type="ChEBI" id="CHEBI:18420"/>
        <label>1</label>
        <note>catalytic</note>
    </ligand>
</feature>
<dbReference type="InterPro" id="IPR033942">
    <property type="entry name" value="IMPase"/>
</dbReference>
<name>A0A9D1Z1V2_9BACT</name>
<dbReference type="PRINTS" id="PR01959">
    <property type="entry name" value="SBIMPHPHTASE"/>
</dbReference>
<keyword evidence="6 7" id="KW-0460">Magnesium</keyword>
<comment type="catalytic activity">
    <reaction evidence="1 8">
        <text>a myo-inositol phosphate + H2O = myo-inositol + phosphate</text>
        <dbReference type="Rhea" id="RHEA:24056"/>
        <dbReference type="ChEBI" id="CHEBI:15377"/>
        <dbReference type="ChEBI" id="CHEBI:17268"/>
        <dbReference type="ChEBI" id="CHEBI:43474"/>
        <dbReference type="ChEBI" id="CHEBI:84139"/>
        <dbReference type="EC" id="3.1.3.25"/>
    </reaction>
</comment>
<feature type="binding site" evidence="7">
    <location>
        <position position="68"/>
    </location>
    <ligand>
        <name>Mg(2+)</name>
        <dbReference type="ChEBI" id="CHEBI:18420"/>
        <label>1</label>
        <note>catalytic</note>
    </ligand>
</feature>
<keyword evidence="4 7" id="KW-0479">Metal-binding</keyword>
<sequence length="260" mass="28428">MYEEFLDFAVATAREAGAIQLAAFRSGDLGIETKSNLYDVVTRVDKECEALIARRIAERFPEHALLGEEGGERGAAGSRWHWVVDPLDGTTNYSQGLPVFAVSIALQQDGETVVGVVYAPYLDELYTAVKGGGAWLACRGQEPRRIRVSRKESLAAAVLATGFPYDKDLNPDNNCDNVARMLPRIRGLRRMGSAAYDLCAVAAGWIDGFWELALHVWDICAGELIVSEAGGVVERLRPDRGVSILAGAPELVAEMRRYVR</sequence>
<evidence type="ECO:0000256" key="1">
    <source>
        <dbReference type="ARBA" id="ARBA00001033"/>
    </source>
</evidence>
<keyword evidence="5 8" id="KW-0378">Hydrolase</keyword>
<evidence type="ECO:0000256" key="3">
    <source>
        <dbReference type="ARBA" id="ARBA00009759"/>
    </source>
</evidence>
<dbReference type="Proteomes" id="UP000886844">
    <property type="component" value="Unassembled WGS sequence"/>
</dbReference>
<evidence type="ECO:0000256" key="2">
    <source>
        <dbReference type="ARBA" id="ARBA00001946"/>
    </source>
</evidence>
<feature type="binding site" evidence="7">
    <location>
        <position position="218"/>
    </location>
    <ligand>
        <name>Mg(2+)</name>
        <dbReference type="ChEBI" id="CHEBI:18420"/>
        <label>1</label>
        <note>catalytic</note>
    </ligand>
</feature>
<dbReference type="GO" id="GO:0008934">
    <property type="term" value="F:inositol monophosphate 1-phosphatase activity"/>
    <property type="evidence" value="ECO:0007669"/>
    <property type="project" value="InterPro"/>
</dbReference>
<evidence type="ECO:0000313" key="10">
    <source>
        <dbReference type="Proteomes" id="UP000886844"/>
    </source>
</evidence>
<dbReference type="GO" id="GO:0046872">
    <property type="term" value="F:metal ion binding"/>
    <property type="evidence" value="ECO:0007669"/>
    <property type="project" value="UniProtKB-KW"/>
</dbReference>
<comment type="cofactor">
    <cofactor evidence="2 7 8">
        <name>Mg(2+)</name>
        <dbReference type="ChEBI" id="CHEBI:18420"/>
    </cofactor>
</comment>
<reference evidence="9" key="1">
    <citation type="journal article" date="2021" name="PeerJ">
        <title>Extensive microbial diversity within the chicken gut microbiome revealed by metagenomics and culture.</title>
        <authorList>
            <person name="Gilroy R."/>
            <person name="Ravi A."/>
            <person name="Getino M."/>
            <person name="Pursley I."/>
            <person name="Horton D.L."/>
            <person name="Alikhan N.F."/>
            <person name="Baker D."/>
            <person name="Gharbi K."/>
            <person name="Hall N."/>
            <person name="Watson M."/>
            <person name="Adriaenssens E.M."/>
            <person name="Foster-Nyarko E."/>
            <person name="Jarju S."/>
            <person name="Secka A."/>
            <person name="Antonio M."/>
            <person name="Oren A."/>
            <person name="Chaudhuri R.R."/>
            <person name="La Ragione R."/>
            <person name="Hildebrand F."/>
            <person name="Pallen M.J."/>
        </authorList>
    </citation>
    <scope>NUCLEOTIDE SEQUENCE</scope>
    <source>
        <strain evidence="9">5134</strain>
    </source>
</reference>
<comment type="caution">
    <text evidence="9">The sequence shown here is derived from an EMBL/GenBank/DDBJ whole genome shotgun (WGS) entry which is preliminary data.</text>
</comment>
<dbReference type="InterPro" id="IPR020583">
    <property type="entry name" value="Inositol_monoP_metal-BS"/>
</dbReference>
<dbReference type="CDD" id="cd01639">
    <property type="entry name" value="IMPase"/>
    <property type="match status" value="1"/>
</dbReference>
<evidence type="ECO:0000256" key="8">
    <source>
        <dbReference type="RuleBase" id="RU364068"/>
    </source>
</evidence>
<organism evidence="9 10">
    <name type="scientific">Candidatus Alistipes intestinigallinarum</name>
    <dbReference type="NCBI Taxonomy" id="2838440"/>
    <lineage>
        <taxon>Bacteria</taxon>
        <taxon>Pseudomonadati</taxon>
        <taxon>Bacteroidota</taxon>
        <taxon>Bacteroidia</taxon>
        <taxon>Bacteroidales</taxon>
        <taxon>Rikenellaceae</taxon>
        <taxon>Alistipes</taxon>
    </lineage>
</organism>
<dbReference type="PROSITE" id="PS00630">
    <property type="entry name" value="IMP_2"/>
    <property type="match status" value="1"/>
</dbReference>
<feature type="binding site" evidence="7">
    <location>
        <position position="85"/>
    </location>
    <ligand>
        <name>Mg(2+)</name>
        <dbReference type="ChEBI" id="CHEBI:18420"/>
        <label>1</label>
        <note>catalytic</note>
    </ligand>
</feature>
<dbReference type="PANTHER" id="PTHR20854">
    <property type="entry name" value="INOSITOL MONOPHOSPHATASE"/>
    <property type="match status" value="1"/>
</dbReference>
<reference evidence="9" key="2">
    <citation type="submission" date="2021-04" db="EMBL/GenBank/DDBJ databases">
        <authorList>
            <person name="Gilroy R."/>
        </authorList>
    </citation>
    <scope>NUCLEOTIDE SEQUENCE</scope>
    <source>
        <strain evidence="9">5134</strain>
    </source>
</reference>
<proteinExistence type="inferred from homology"/>
<comment type="similarity">
    <text evidence="3 8">Belongs to the inositol monophosphatase superfamily.</text>
</comment>
<dbReference type="GO" id="GO:0007165">
    <property type="term" value="P:signal transduction"/>
    <property type="evidence" value="ECO:0007669"/>
    <property type="project" value="TreeGrafter"/>
</dbReference>
<dbReference type="SUPFAM" id="SSF56655">
    <property type="entry name" value="Carbohydrate phosphatase"/>
    <property type="match status" value="1"/>
</dbReference>
<evidence type="ECO:0000313" key="9">
    <source>
        <dbReference type="EMBL" id="HIY69297.1"/>
    </source>
</evidence>
<protein>
    <recommendedName>
        <fullName evidence="8">Inositol-1-monophosphatase</fullName>
        <ecNumber evidence="8">3.1.3.25</ecNumber>
    </recommendedName>
</protein>
<dbReference type="EMBL" id="DXDA01000063">
    <property type="protein sequence ID" value="HIY69297.1"/>
    <property type="molecule type" value="Genomic_DNA"/>
</dbReference>
<dbReference type="PRINTS" id="PR00377">
    <property type="entry name" value="IMPHPHTASES"/>
</dbReference>
<dbReference type="PROSITE" id="PS00629">
    <property type="entry name" value="IMP_1"/>
    <property type="match status" value="1"/>
</dbReference>
<feature type="binding site" evidence="7">
    <location>
        <position position="88"/>
    </location>
    <ligand>
        <name>Mg(2+)</name>
        <dbReference type="ChEBI" id="CHEBI:18420"/>
        <label>1</label>
        <note>catalytic</note>
    </ligand>
</feature>
<dbReference type="Gene3D" id="3.30.540.10">
    <property type="entry name" value="Fructose-1,6-Bisphosphatase, subunit A, domain 1"/>
    <property type="match status" value="1"/>
</dbReference>